<keyword evidence="1" id="KW-0812">Transmembrane</keyword>
<reference evidence="2" key="1">
    <citation type="submission" date="2018-08" db="EMBL/GenBank/DDBJ databases">
        <title>Comparative genomics of wild bee and flower associated Lactobacillus reveals potential adaptation to the bee host.</title>
        <authorList>
            <person name="Vuong H.Q."/>
            <person name="Mcfrederick Q.S."/>
        </authorList>
    </citation>
    <scope>NUCLEOTIDE SEQUENCE</scope>
    <source>
        <strain evidence="2">HV_63</strain>
    </source>
</reference>
<sequence>MQKLKNIFNKFLSFKFAPLIIFLIMALLMVSRQLWTHTLFFGADSLFHFNRFYDTAMQLKTGKFSYFQTNFGFMQTGRILSALYGPIIAYLGGAILLLCGSWFKFQIVLNLIVLVIAGLTMYLLNMKNHVTRGYAILIAIIYMYSSQIVQWVTSQQFTAFGAALLPLLMISGTNAIRKHDVSVLGLALSMSLLIQTHLMSSMIGMLGLIPLFLVGLVTATDKWKLVRHTLYAAIITIFLTINVWYNLLFISSTNKLLSVYPVPHLRTYGFNFNLYSIINIFKPTEAILFLFVIGFVIYRWKQISLTTKTLTVTGLGFMLVSWSHFPWGIIQRIMPSLTYTLQFPKRFLVLPFIMILLALGMIMTYEQANNHQFFHREQWWRLLLVAVIIVGSLGLDFYSMNGRIYRYDQTANSHNISNYHDSSIYYYFRKHHRNVKMDIDSPHLGYLVHDVIKASPDYVPVKHSIKGFKQYNAFNPYLLDYHQYIGKNAVSHFKHKVWRNGGLSVIWHSKKAKWTQVPLVKYADTKVTLNGTKLKKVHTTNLGAVIVKAKAGKNRVTIQYQRDFMTRLMMVICMLSWLSILGYFIFSKIVTKL</sequence>
<gene>
    <name evidence="2" type="ORF">DY130_04665</name>
</gene>
<feature type="transmembrane region" description="Helical" evidence="1">
    <location>
        <begin position="272"/>
        <end position="298"/>
    </location>
</feature>
<dbReference type="AlphaFoldDB" id="A0A9Q8ILQ3"/>
<evidence type="ECO:0000313" key="3">
    <source>
        <dbReference type="Proteomes" id="UP000784700"/>
    </source>
</evidence>
<accession>A0A9Q8ILQ3</accession>
<evidence type="ECO:0000313" key="2">
    <source>
        <dbReference type="EMBL" id="TPR43729.1"/>
    </source>
</evidence>
<feature type="transmembrane region" description="Helical" evidence="1">
    <location>
        <begin position="230"/>
        <end position="252"/>
    </location>
</feature>
<feature type="transmembrane region" description="Helical" evidence="1">
    <location>
        <begin position="79"/>
        <end position="100"/>
    </location>
</feature>
<evidence type="ECO:0008006" key="4">
    <source>
        <dbReference type="Google" id="ProtNLM"/>
    </source>
</evidence>
<keyword evidence="1" id="KW-0472">Membrane</keyword>
<feature type="transmembrane region" description="Helical" evidence="1">
    <location>
        <begin position="347"/>
        <end position="367"/>
    </location>
</feature>
<dbReference type="RefSeq" id="WP_140936263.1">
    <property type="nucleotide sequence ID" value="NZ_QUBF01000004.1"/>
</dbReference>
<feature type="transmembrane region" description="Helical" evidence="1">
    <location>
        <begin position="107"/>
        <end position="124"/>
    </location>
</feature>
<dbReference type="EMBL" id="QUBG01000004">
    <property type="protein sequence ID" value="TPR43729.1"/>
    <property type="molecule type" value="Genomic_DNA"/>
</dbReference>
<name>A0A9Q8ILQ3_9LACO</name>
<feature type="transmembrane region" description="Helical" evidence="1">
    <location>
        <begin position="564"/>
        <end position="586"/>
    </location>
</feature>
<feature type="transmembrane region" description="Helical" evidence="1">
    <location>
        <begin position="379"/>
        <end position="400"/>
    </location>
</feature>
<feature type="transmembrane region" description="Helical" evidence="1">
    <location>
        <begin position="196"/>
        <end position="218"/>
    </location>
</feature>
<dbReference type="Proteomes" id="UP000784700">
    <property type="component" value="Unassembled WGS sequence"/>
</dbReference>
<feature type="transmembrane region" description="Helical" evidence="1">
    <location>
        <begin position="12"/>
        <end position="30"/>
    </location>
</feature>
<protein>
    <recommendedName>
        <fullName evidence="4">Cell division protein</fullName>
    </recommendedName>
</protein>
<keyword evidence="1" id="KW-1133">Transmembrane helix</keyword>
<organism evidence="2 3">
    <name type="scientific">Apilactobacillus micheneri</name>
    <dbReference type="NCBI Taxonomy" id="1899430"/>
    <lineage>
        <taxon>Bacteria</taxon>
        <taxon>Bacillati</taxon>
        <taxon>Bacillota</taxon>
        <taxon>Bacilli</taxon>
        <taxon>Lactobacillales</taxon>
        <taxon>Lactobacillaceae</taxon>
        <taxon>Apilactobacillus</taxon>
    </lineage>
</organism>
<proteinExistence type="predicted"/>
<feature type="transmembrane region" description="Helical" evidence="1">
    <location>
        <begin position="157"/>
        <end position="176"/>
    </location>
</feature>
<evidence type="ECO:0000256" key="1">
    <source>
        <dbReference type="SAM" id="Phobius"/>
    </source>
</evidence>
<feature type="transmembrane region" description="Helical" evidence="1">
    <location>
        <begin position="130"/>
        <end position="145"/>
    </location>
</feature>
<comment type="caution">
    <text evidence="2">The sequence shown here is derived from an EMBL/GenBank/DDBJ whole genome shotgun (WGS) entry which is preliminary data.</text>
</comment>